<feature type="transmembrane region" description="Helical" evidence="1">
    <location>
        <begin position="63"/>
        <end position="84"/>
    </location>
</feature>
<name>A0ABT1HHJ1_9NOCA</name>
<evidence type="ECO:0000256" key="1">
    <source>
        <dbReference type="SAM" id="Phobius"/>
    </source>
</evidence>
<dbReference type="EMBL" id="JAMTCJ010000003">
    <property type="protein sequence ID" value="MCP2177649.1"/>
    <property type="molecule type" value="Genomic_DNA"/>
</dbReference>
<evidence type="ECO:0000313" key="2">
    <source>
        <dbReference type="EMBL" id="MCP2177649.1"/>
    </source>
</evidence>
<evidence type="ECO:0000313" key="3">
    <source>
        <dbReference type="Proteomes" id="UP001206895"/>
    </source>
</evidence>
<proteinExistence type="predicted"/>
<protein>
    <recommendedName>
        <fullName evidence="4">Mce-associated membrane protein</fullName>
    </recommendedName>
</protein>
<keyword evidence="1" id="KW-1133">Transmembrane helix</keyword>
<feature type="transmembrane region" description="Helical" evidence="1">
    <location>
        <begin position="36"/>
        <end position="54"/>
    </location>
</feature>
<feature type="transmembrane region" description="Helical" evidence="1">
    <location>
        <begin position="7"/>
        <end position="30"/>
    </location>
</feature>
<comment type="caution">
    <text evidence="2">The sequence shown here is derived from an EMBL/GenBank/DDBJ whole genome shotgun (WGS) entry which is preliminary data.</text>
</comment>
<organism evidence="2 3">
    <name type="scientific">Williamsia maris</name>
    <dbReference type="NCBI Taxonomy" id="72806"/>
    <lineage>
        <taxon>Bacteria</taxon>
        <taxon>Bacillati</taxon>
        <taxon>Actinomycetota</taxon>
        <taxon>Actinomycetes</taxon>
        <taxon>Mycobacteriales</taxon>
        <taxon>Nocardiaceae</taxon>
        <taxon>Williamsia</taxon>
    </lineage>
</organism>
<gene>
    <name evidence="2" type="ORF">LX13_003477</name>
</gene>
<keyword evidence="1" id="KW-0812">Transmembrane</keyword>
<reference evidence="2 3" key="1">
    <citation type="submission" date="2022-06" db="EMBL/GenBank/DDBJ databases">
        <title>Genomic Encyclopedia of Archaeal and Bacterial Type Strains, Phase II (KMG-II): from individual species to whole genera.</title>
        <authorList>
            <person name="Goeker M."/>
        </authorList>
    </citation>
    <scope>NUCLEOTIDE SEQUENCE [LARGE SCALE GENOMIC DNA]</scope>
    <source>
        <strain evidence="2 3">DSM 44693</strain>
    </source>
</reference>
<accession>A0ABT1HHJ1</accession>
<keyword evidence="3" id="KW-1185">Reference proteome</keyword>
<dbReference type="RefSeq" id="WP_253662548.1">
    <property type="nucleotide sequence ID" value="NZ_BAAAJQ010000001.1"/>
</dbReference>
<dbReference type="Proteomes" id="UP001206895">
    <property type="component" value="Unassembled WGS sequence"/>
</dbReference>
<sequence>MTRRARILDAWIAIGAPVVGVAVVIGLGALRGWPGWWTSLMVLTVIAAIGYGVVSRRNGGPPLLAAAVIVAVVVASAALASTAVTNLRADRALTADRADVRRISGELVCTTLRTGTDADRAAALRVATGELGARLRSGSAAAGSDGTRSTTGCTPARTGLGVVTADSADVVVAANLTERVGSDESASGRVIAARLEKVDGTWRVATLDVIR</sequence>
<keyword evidence="1" id="KW-0472">Membrane</keyword>
<evidence type="ECO:0008006" key="4">
    <source>
        <dbReference type="Google" id="ProtNLM"/>
    </source>
</evidence>